<protein>
    <submittedName>
        <fullName evidence="2">Uncharacterized protein</fullName>
    </submittedName>
</protein>
<sequence>MKIVHSVMSHIPSSHDVPSPPDSKPANQKRVASATGDNATIKKNLVNPETRALLSSKEGLKKPLLQK</sequence>
<evidence type="ECO:0000256" key="1">
    <source>
        <dbReference type="SAM" id="MobiDB-lite"/>
    </source>
</evidence>
<dbReference type="RefSeq" id="WP_147461861.1">
    <property type="nucleotide sequence ID" value="NZ_LJPZ01000271.1"/>
</dbReference>
<organism evidence="2 3">
    <name type="scientific">Pseudomonas syringae pv. coriandricola</name>
    <dbReference type="NCBI Taxonomy" id="264453"/>
    <lineage>
        <taxon>Bacteria</taxon>
        <taxon>Pseudomonadati</taxon>
        <taxon>Pseudomonadota</taxon>
        <taxon>Gammaproteobacteria</taxon>
        <taxon>Pseudomonadales</taxon>
        <taxon>Pseudomonadaceae</taxon>
        <taxon>Pseudomonas</taxon>
    </lineage>
</organism>
<comment type="caution">
    <text evidence="2">The sequence shown here is derived from an EMBL/GenBank/DDBJ whole genome shotgun (WGS) entry which is preliminary data.</text>
</comment>
<dbReference type="Proteomes" id="UP000271468">
    <property type="component" value="Unassembled WGS sequence"/>
</dbReference>
<feature type="region of interest" description="Disordered" evidence="1">
    <location>
        <begin position="1"/>
        <end position="44"/>
    </location>
</feature>
<evidence type="ECO:0000313" key="3">
    <source>
        <dbReference type="Proteomes" id="UP000271468"/>
    </source>
</evidence>
<gene>
    <name evidence="2" type="ORF">ALQ65_102267</name>
</gene>
<accession>A0A0P9NUR2</accession>
<name>A0A0P9NUR2_9PSED</name>
<dbReference type="AlphaFoldDB" id="A0A0P9NUR2"/>
<evidence type="ECO:0000313" key="2">
    <source>
        <dbReference type="EMBL" id="RMN13074.1"/>
    </source>
</evidence>
<proteinExistence type="predicted"/>
<dbReference type="EMBL" id="RBOV01000116">
    <property type="protein sequence ID" value="RMN13074.1"/>
    <property type="molecule type" value="Genomic_DNA"/>
</dbReference>
<reference evidence="2 3" key="1">
    <citation type="submission" date="2018-08" db="EMBL/GenBank/DDBJ databases">
        <title>Recombination of ecologically and evolutionarily significant loci maintains genetic cohesion in the Pseudomonas syringae species complex.</title>
        <authorList>
            <person name="Dillon M."/>
            <person name="Thakur S."/>
            <person name="Almeida R.N.D."/>
            <person name="Weir B.S."/>
            <person name="Guttman D.S."/>
        </authorList>
    </citation>
    <scope>NUCLEOTIDE SEQUENCE [LARGE SCALE GENOMIC DNA]</scope>
    <source>
        <strain evidence="2 3">ICMP 12341</strain>
    </source>
</reference>